<dbReference type="Pfam" id="PF01458">
    <property type="entry name" value="SUFBD_core"/>
    <property type="match status" value="1"/>
</dbReference>
<dbReference type="EMBL" id="QKZV01000009">
    <property type="protein sequence ID" value="PZX60690.1"/>
    <property type="molecule type" value="Genomic_DNA"/>
</dbReference>
<evidence type="ECO:0000259" key="3">
    <source>
        <dbReference type="Pfam" id="PF19295"/>
    </source>
</evidence>
<dbReference type="GO" id="GO:0016226">
    <property type="term" value="P:iron-sulfur cluster assembly"/>
    <property type="evidence" value="ECO:0007669"/>
    <property type="project" value="InterPro"/>
</dbReference>
<gene>
    <name evidence="4" type="ORF">LX80_02468</name>
</gene>
<evidence type="ECO:0000259" key="2">
    <source>
        <dbReference type="Pfam" id="PF01458"/>
    </source>
</evidence>
<evidence type="ECO:0000313" key="4">
    <source>
        <dbReference type="EMBL" id="PZX60690.1"/>
    </source>
</evidence>
<dbReference type="NCBIfam" id="TIGR01981">
    <property type="entry name" value="sufD"/>
    <property type="match status" value="1"/>
</dbReference>
<feature type="domain" description="SUF system FeS cluster assembly SufBD core" evidence="2">
    <location>
        <begin position="178"/>
        <end position="407"/>
    </location>
</feature>
<organism evidence="4 5">
    <name type="scientific">Hydrotalea sandarakina</name>
    <dbReference type="NCBI Taxonomy" id="1004304"/>
    <lineage>
        <taxon>Bacteria</taxon>
        <taxon>Pseudomonadati</taxon>
        <taxon>Bacteroidota</taxon>
        <taxon>Chitinophagia</taxon>
        <taxon>Chitinophagales</taxon>
        <taxon>Chitinophagaceae</taxon>
        <taxon>Hydrotalea</taxon>
    </lineage>
</organism>
<dbReference type="RefSeq" id="WP_111296902.1">
    <property type="nucleotide sequence ID" value="NZ_QKZV01000009.1"/>
</dbReference>
<dbReference type="InterPro" id="IPR055346">
    <property type="entry name" value="Fe-S_cluster_assembly_SufBD"/>
</dbReference>
<dbReference type="InterPro" id="IPR045595">
    <property type="entry name" value="SufBD_N"/>
</dbReference>
<dbReference type="Proteomes" id="UP000249720">
    <property type="component" value="Unassembled WGS sequence"/>
</dbReference>
<feature type="domain" description="SUF system FeS cluster assembly SufBD N-terminal" evidence="3">
    <location>
        <begin position="14"/>
        <end position="167"/>
    </location>
</feature>
<dbReference type="AlphaFoldDB" id="A0A2W7RQ99"/>
<name>A0A2W7RQ99_9BACT</name>
<sequence>MAISESAYIQEKFSALQTQQADAVLNEIRLKAFENFQVNGIPSYKNEEWRYTPVSQLFKKPFELSENTVSIEQQFLQQTRLPNSNEANELIFVNGVYDASLSNIRSKELVVLPLEKALSDSTYAELVKAHLGKSSLYIKDGVHALNTSFINGGVFVYVPKNAQIDLPFYVYHLCNTQKNPVLAQPRSLVYISESASLKIVEHYATIGNTDSFINEVMEVVVAENAQFEYYKLQADVANANQVNTTHIRQIGKSFVHTVVATLTGGMLRNNTNIIMEKAGNEAHMYGLYLLNGSTHADNHTLVDNREPNCFSNELYKGILDGSSTGVFSGKIYVRPQAQKTNAYQSNKNILLSDNASVNTKPQLEIFADDVKCSHGCTVGRLDEEALFYLRSRGIDAAQAKAMLLLAFANDVIDKINIESLREHIEDIIVNRLAVQTS</sequence>
<dbReference type="InterPro" id="IPR000825">
    <property type="entry name" value="SUF_FeS_clus_asmbl_SufBD_core"/>
</dbReference>
<dbReference type="InterPro" id="IPR037284">
    <property type="entry name" value="SUF_FeS_clus_asmbl_SufBD_sf"/>
</dbReference>
<accession>A0A2W7RQ99</accession>
<dbReference type="Pfam" id="PF19295">
    <property type="entry name" value="SufBD_N"/>
    <property type="match status" value="1"/>
</dbReference>
<evidence type="ECO:0000256" key="1">
    <source>
        <dbReference type="ARBA" id="ARBA00043967"/>
    </source>
</evidence>
<dbReference type="PANTHER" id="PTHR43575">
    <property type="entry name" value="PROTEIN ABCI7, CHLOROPLASTIC"/>
    <property type="match status" value="1"/>
</dbReference>
<reference evidence="4 5" key="1">
    <citation type="submission" date="2018-06" db="EMBL/GenBank/DDBJ databases">
        <title>Genomic Encyclopedia of Archaeal and Bacterial Type Strains, Phase II (KMG-II): from individual species to whole genera.</title>
        <authorList>
            <person name="Goeker M."/>
        </authorList>
    </citation>
    <scope>NUCLEOTIDE SEQUENCE [LARGE SCALE GENOMIC DNA]</scope>
    <source>
        <strain evidence="4 5">DSM 23241</strain>
    </source>
</reference>
<dbReference type="SUPFAM" id="SSF101960">
    <property type="entry name" value="Stabilizer of iron transporter SufD"/>
    <property type="match status" value="1"/>
</dbReference>
<dbReference type="OrthoDB" id="9768262at2"/>
<dbReference type="InterPro" id="IPR011542">
    <property type="entry name" value="SUF_FeS_clus_asmbl_SufD"/>
</dbReference>
<protein>
    <submittedName>
        <fullName evidence="4">Fe-S cluster assembly protein SufD</fullName>
    </submittedName>
</protein>
<evidence type="ECO:0000313" key="5">
    <source>
        <dbReference type="Proteomes" id="UP000249720"/>
    </source>
</evidence>
<comment type="caution">
    <text evidence="4">The sequence shown here is derived from an EMBL/GenBank/DDBJ whole genome shotgun (WGS) entry which is preliminary data.</text>
</comment>
<keyword evidence="5" id="KW-1185">Reference proteome</keyword>
<comment type="similarity">
    <text evidence="1">Belongs to the iron-sulfur cluster assembly SufBD family.</text>
</comment>
<dbReference type="PANTHER" id="PTHR43575:SF1">
    <property type="entry name" value="PROTEIN ABCI7, CHLOROPLASTIC"/>
    <property type="match status" value="1"/>
</dbReference>
<proteinExistence type="inferred from homology"/>